<evidence type="ECO:0000313" key="1">
    <source>
        <dbReference type="EMBL" id="SHM76514.1"/>
    </source>
</evidence>
<organism evidence="1 2">
    <name type="scientific">Caldanaerovirga acetigignens</name>
    <dbReference type="NCBI Taxonomy" id="447595"/>
    <lineage>
        <taxon>Bacteria</taxon>
        <taxon>Bacillati</taxon>
        <taxon>Bacillota</taxon>
        <taxon>Clostridia</taxon>
        <taxon>Thermosediminibacterales</taxon>
        <taxon>Thermosediminibacteraceae</taxon>
        <taxon>Caldanaerovirga</taxon>
    </lineage>
</organism>
<dbReference type="NCBIfam" id="TIGR02590">
    <property type="entry name" value="cas_Csh2"/>
    <property type="match status" value="1"/>
</dbReference>
<dbReference type="GO" id="GO:0043571">
    <property type="term" value="P:maintenance of CRISPR repeat elements"/>
    <property type="evidence" value="ECO:0007669"/>
    <property type="project" value="InterPro"/>
</dbReference>
<dbReference type="OrthoDB" id="9776792at2"/>
<sequence>MDLIKVNSEILYLYDARMCNPNGDPDDENKPRMDYETGRNLVSDVRLKRYVRDFWINQIDEWWLNLGYAMPQDVWVRKIGDEVEERVTTAKERIENLAKDLGYKAKEASKNKEFREKLLEKLIDVRCFGATMPIGGEEGGAGSSATFTGAVQFSWGYSLNKVELLPSSTISSHFAGRDVGEKGQYGTFGKDWRVKYSLIAFYGIESAWRARKTGFSELDQKVLDHSLIKSLMLLSTTRSKIGQSPQFLMRIEYKDDTTILGDLRNWVGIKNTEGIENIKQAELVFDPLYELINKSQDRINKVYIWVNSEFKEGEVFRSKLGGDLVSELSVC</sequence>
<dbReference type="Pfam" id="PF05107">
    <property type="entry name" value="Cas_Cas7"/>
    <property type="match status" value="1"/>
</dbReference>
<reference evidence="2" key="1">
    <citation type="submission" date="2016-11" db="EMBL/GenBank/DDBJ databases">
        <authorList>
            <person name="Varghese N."/>
            <person name="Submissions S."/>
        </authorList>
    </citation>
    <scope>NUCLEOTIDE SEQUENCE [LARGE SCALE GENOMIC DNA]</scope>
    <source>
        <strain evidence="2">DSM 18802</strain>
    </source>
</reference>
<gene>
    <name evidence="1" type="ORF">SAMN05660826_01885</name>
</gene>
<name>A0A1M7LF18_9FIRM</name>
<dbReference type="InterPro" id="IPR013419">
    <property type="entry name" value="CRISPR-assoc_prot_Cas7/Csh2"/>
</dbReference>
<dbReference type="AlphaFoldDB" id="A0A1M7LF18"/>
<protein>
    <submittedName>
        <fullName evidence="1">CRISPR-associated protein, Csh2 family</fullName>
    </submittedName>
</protein>
<dbReference type="STRING" id="447595.SAMN05660826_01885"/>
<proteinExistence type="predicted"/>
<dbReference type="Proteomes" id="UP000184375">
    <property type="component" value="Unassembled WGS sequence"/>
</dbReference>
<evidence type="ECO:0000313" key="2">
    <source>
        <dbReference type="Proteomes" id="UP000184375"/>
    </source>
</evidence>
<accession>A0A1M7LF18</accession>
<keyword evidence="2" id="KW-1185">Reference proteome</keyword>
<dbReference type="RefSeq" id="WP_073257842.1">
    <property type="nucleotide sequence ID" value="NZ_FRCR01000012.1"/>
</dbReference>
<dbReference type="NCBIfam" id="TIGR01595">
    <property type="entry name" value="cas_CT1132"/>
    <property type="match status" value="1"/>
</dbReference>
<dbReference type="EMBL" id="FRCR01000012">
    <property type="protein sequence ID" value="SHM76514.1"/>
    <property type="molecule type" value="Genomic_DNA"/>
</dbReference>
<dbReference type="InterPro" id="IPR006482">
    <property type="entry name" value="Cas7_Csh2/Csh2"/>
</dbReference>